<evidence type="ECO:0000256" key="1">
    <source>
        <dbReference type="ARBA" id="ARBA00006336"/>
    </source>
</evidence>
<comment type="caution">
    <text evidence="4">The sequence shown here is derived from an EMBL/GenBank/DDBJ whole genome shotgun (WGS) entry which is preliminary data.</text>
</comment>
<dbReference type="PANTHER" id="PTHR43540:SF1">
    <property type="entry name" value="ISOCHORISMATASE HYDROLASE"/>
    <property type="match status" value="1"/>
</dbReference>
<dbReference type="GO" id="GO:0016787">
    <property type="term" value="F:hydrolase activity"/>
    <property type="evidence" value="ECO:0007669"/>
    <property type="project" value="UniProtKB-KW"/>
</dbReference>
<keyword evidence="2 4" id="KW-0378">Hydrolase</keyword>
<proteinExistence type="inferred from homology"/>
<accession>A0ABM8YGX8</accession>
<dbReference type="Gene3D" id="3.40.50.850">
    <property type="entry name" value="Isochorismatase-like"/>
    <property type="match status" value="1"/>
</dbReference>
<dbReference type="Pfam" id="PF00857">
    <property type="entry name" value="Isochorismatase"/>
    <property type="match status" value="1"/>
</dbReference>
<dbReference type="InterPro" id="IPR036380">
    <property type="entry name" value="Isochorismatase-like_sf"/>
</dbReference>
<dbReference type="RefSeq" id="WP_230577016.1">
    <property type="nucleotide sequence ID" value="NZ_CAKJTI010000056.1"/>
</dbReference>
<dbReference type="InterPro" id="IPR000868">
    <property type="entry name" value="Isochorismatase-like_dom"/>
</dbReference>
<evidence type="ECO:0000256" key="2">
    <source>
        <dbReference type="ARBA" id="ARBA00022801"/>
    </source>
</evidence>
<dbReference type="CDD" id="cd01014">
    <property type="entry name" value="nicotinamidase_related"/>
    <property type="match status" value="1"/>
</dbReference>
<dbReference type="EMBL" id="CAKJTI010000056">
    <property type="protein sequence ID" value="CAG9615104.1"/>
    <property type="molecule type" value="Genomic_DNA"/>
</dbReference>
<keyword evidence="5" id="KW-1185">Reference proteome</keyword>
<sequence>MKIGLVLIDIQNDYFPGGRCALHEPLKAAENAKKVLDFFRKMNLPVFHVQHISVQEGAAFFLPNTDGVKIHPDVAPLENEYVVQKNYPNSFRKTNLLELLQRVGIEHLVICGMMTHMCIDTTVRAASDLEFGCTVIEDACTTKDLVFNNENIQAKHVHTAFMSALDNMFAKVIETEEFLLSRM</sequence>
<name>A0ABM8YGX8_9BACI</name>
<evidence type="ECO:0000313" key="4">
    <source>
        <dbReference type="EMBL" id="CAG9615104.1"/>
    </source>
</evidence>
<reference evidence="4 5" key="1">
    <citation type="submission" date="2021-10" db="EMBL/GenBank/DDBJ databases">
        <authorList>
            <person name="Criscuolo A."/>
        </authorList>
    </citation>
    <scope>NUCLEOTIDE SEQUENCE [LARGE SCALE GENOMIC DNA]</scope>
    <source>
        <strain evidence="5">CIP 111899</strain>
    </source>
</reference>
<gene>
    <name evidence="4" type="primary">rutB_3</name>
    <name evidence="4" type="ORF">BACCIP111899_04340</name>
</gene>
<comment type="similarity">
    <text evidence="1">Belongs to the isochorismatase family.</text>
</comment>
<feature type="domain" description="Isochorismatase-like" evidence="3">
    <location>
        <begin position="5"/>
        <end position="177"/>
    </location>
</feature>
<dbReference type="SUPFAM" id="SSF52499">
    <property type="entry name" value="Isochorismatase-like hydrolases"/>
    <property type="match status" value="1"/>
</dbReference>
<dbReference type="PANTHER" id="PTHR43540">
    <property type="entry name" value="PEROXYUREIDOACRYLATE/UREIDOACRYLATE AMIDOHYDROLASE-RELATED"/>
    <property type="match status" value="1"/>
</dbReference>
<evidence type="ECO:0000313" key="5">
    <source>
        <dbReference type="Proteomes" id="UP000789423"/>
    </source>
</evidence>
<dbReference type="EC" id="3.5.1.110" evidence="4"/>
<dbReference type="Proteomes" id="UP000789423">
    <property type="component" value="Unassembled WGS sequence"/>
</dbReference>
<evidence type="ECO:0000259" key="3">
    <source>
        <dbReference type="Pfam" id="PF00857"/>
    </source>
</evidence>
<dbReference type="InterPro" id="IPR050272">
    <property type="entry name" value="Isochorismatase-like_hydrls"/>
</dbReference>
<protein>
    <submittedName>
        <fullName evidence="4">Peroxyureidoacrylate/ureidoacrylate amidohydrolase RutB</fullName>
        <ecNumber evidence="4">3.5.1.110</ecNumber>
    </submittedName>
</protein>
<organism evidence="4 5">
    <name type="scientific">Bacillus rhizoplanae</name>
    <dbReference type="NCBI Taxonomy" id="2880966"/>
    <lineage>
        <taxon>Bacteria</taxon>
        <taxon>Bacillati</taxon>
        <taxon>Bacillota</taxon>
        <taxon>Bacilli</taxon>
        <taxon>Bacillales</taxon>
        <taxon>Bacillaceae</taxon>
        <taxon>Bacillus</taxon>
    </lineage>
</organism>